<evidence type="ECO:0000313" key="2">
    <source>
        <dbReference type="EMBL" id="KAK7032374.1"/>
    </source>
</evidence>
<dbReference type="EMBL" id="JAYKXP010000065">
    <property type="protein sequence ID" value="KAK7032374.1"/>
    <property type="molecule type" value="Genomic_DNA"/>
</dbReference>
<feature type="region of interest" description="Disordered" evidence="1">
    <location>
        <begin position="1"/>
        <end position="75"/>
    </location>
</feature>
<feature type="compositionally biased region" description="Polar residues" evidence="1">
    <location>
        <begin position="12"/>
        <end position="25"/>
    </location>
</feature>
<feature type="compositionally biased region" description="Low complexity" evidence="1">
    <location>
        <begin position="26"/>
        <end position="48"/>
    </location>
</feature>
<gene>
    <name evidence="2" type="ORF">VNI00_013122</name>
</gene>
<comment type="caution">
    <text evidence="2">The sequence shown here is derived from an EMBL/GenBank/DDBJ whole genome shotgun (WGS) entry which is preliminary data.</text>
</comment>
<accession>A0AAW0BZM8</accession>
<evidence type="ECO:0000256" key="1">
    <source>
        <dbReference type="SAM" id="MobiDB-lite"/>
    </source>
</evidence>
<protein>
    <submittedName>
        <fullName evidence="2">Uncharacterized protein</fullName>
    </submittedName>
</protein>
<name>A0AAW0BZM8_9AGAR</name>
<dbReference type="AlphaFoldDB" id="A0AAW0BZM8"/>
<organism evidence="2 3">
    <name type="scientific">Paramarasmius palmivorus</name>
    <dbReference type="NCBI Taxonomy" id="297713"/>
    <lineage>
        <taxon>Eukaryota</taxon>
        <taxon>Fungi</taxon>
        <taxon>Dikarya</taxon>
        <taxon>Basidiomycota</taxon>
        <taxon>Agaricomycotina</taxon>
        <taxon>Agaricomycetes</taxon>
        <taxon>Agaricomycetidae</taxon>
        <taxon>Agaricales</taxon>
        <taxon>Marasmiineae</taxon>
        <taxon>Marasmiaceae</taxon>
        <taxon>Paramarasmius</taxon>
    </lineage>
</organism>
<evidence type="ECO:0000313" key="3">
    <source>
        <dbReference type="Proteomes" id="UP001383192"/>
    </source>
</evidence>
<keyword evidence="3" id="KW-1185">Reference proteome</keyword>
<sequence length="75" mass="8337">MPISFDRASDPKFTNTGTYNDNGNVTNNQRTWNKNQTNNNSNNNNTTRTMRDGTFQEAHGNGRNVSNGGGKKKSK</sequence>
<proteinExistence type="predicted"/>
<reference evidence="2 3" key="1">
    <citation type="submission" date="2024-01" db="EMBL/GenBank/DDBJ databases">
        <title>A draft genome for a cacao thread blight-causing isolate of Paramarasmius palmivorus.</title>
        <authorList>
            <person name="Baruah I.K."/>
            <person name="Bukari Y."/>
            <person name="Amoako-Attah I."/>
            <person name="Meinhardt L.W."/>
            <person name="Bailey B.A."/>
            <person name="Cohen S.P."/>
        </authorList>
    </citation>
    <scope>NUCLEOTIDE SEQUENCE [LARGE SCALE GENOMIC DNA]</scope>
    <source>
        <strain evidence="2 3">GH-12</strain>
    </source>
</reference>
<dbReference type="Proteomes" id="UP001383192">
    <property type="component" value="Unassembled WGS sequence"/>
</dbReference>